<sequence>MEPPARTSCSGNCLVHLHSAAGEAWLQWHSCPFQQHVGRDGITRYRIPTGNNDATFLSAKEIYTSHFQSQIAAYESLYGQRVQNIAAVIPACINPRKYQSKLSTIAAAAGVRIVQSIQRSVLAASAYRPLSTSGRRTVLVFELGGRFLEISLLTEDRGRGLNIMAAVSDLGCPLLNHMVSEVPWIYNGDLECDAAFLSYMQTECERAKDALCLGLATVEFKIEIPGKETRKSIDRKWLVQMNLNHLRSGIMRCLTEAGVRKEDVDEVVLAGPSSNIPEVRGVLLEFFQETKFRCSIDPASLMFLSSQSWSNNICSTLNIPVTIFEGLNLGLQAL</sequence>
<dbReference type="AlphaFoldDB" id="A0A2I0WIY9"/>
<dbReference type="GO" id="GO:0005524">
    <property type="term" value="F:ATP binding"/>
    <property type="evidence" value="ECO:0007669"/>
    <property type="project" value="UniProtKB-KW"/>
</dbReference>
<keyword evidence="2" id="KW-0067">ATP-binding</keyword>
<evidence type="ECO:0000313" key="4">
    <source>
        <dbReference type="Proteomes" id="UP000233837"/>
    </source>
</evidence>
<reference evidence="3 4" key="2">
    <citation type="journal article" date="2017" name="Nature">
        <title>The Apostasia genome and the evolution of orchids.</title>
        <authorList>
            <person name="Zhang G.Q."/>
            <person name="Liu K.W."/>
            <person name="Li Z."/>
            <person name="Lohaus R."/>
            <person name="Hsiao Y.Y."/>
            <person name="Niu S.C."/>
            <person name="Wang J.Y."/>
            <person name="Lin Y.C."/>
            <person name="Xu Q."/>
            <person name="Chen L.J."/>
            <person name="Yoshida K."/>
            <person name="Fujiwara S."/>
            <person name="Wang Z.W."/>
            <person name="Zhang Y.Q."/>
            <person name="Mitsuda N."/>
            <person name="Wang M."/>
            <person name="Liu G.H."/>
            <person name="Pecoraro L."/>
            <person name="Huang H.X."/>
            <person name="Xiao X.J."/>
            <person name="Lin M."/>
            <person name="Wu X.Y."/>
            <person name="Wu W.L."/>
            <person name="Chen Y.Y."/>
            <person name="Chang S.B."/>
            <person name="Sakamoto S."/>
            <person name="Ohme-Takagi M."/>
            <person name="Yagi M."/>
            <person name="Zeng S.J."/>
            <person name="Shen C.Y."/>
            <person name="Yeh C.M."/>
            <person name="Luo Y.B."/>
            <person name="Tsai W.C."/>
            <person name="Van de Peer Y."/>
            <person name="Liu Z.J."/>
        </authorList>
    </citation>
    <scope>NUCLEOTIDE SEQUENCE [LARGE SCALE GENOMIC DNA]</scope>
    <source>
        <tissue evidence="3">The whole plant</tissue>
    </source>
</reference>
<evidence type="ECO:0000256" key="1">
    <source>
        <dbReference type="ARBA" id="ARBA00022741"/>
    </source>
</evidence>
<keyword evidence="4" id="KW-1185">Reference proteome</keyword>
<dbReference type="Gene3D" id="3.90.640.10">
    <property type="entry name" value="Actin, Chain A, domain 4"/>
    <property type="match status" value="1"/>
</dbReference>
<name>A0A2I0WIY9_9ASPA</name>
<dbReference type="Gene3D" id="3.30.420.40">
    <property type="match status" value="2"/>
</dbReference>
<dbReference type="GO" id="GO:0140662">
    <property type="term" value="F:ATP-dependent protein folding chaperone"/>
    <property type="evidence" value="ECO:0007669"/>
    <property type="project" value="InterPro"/>
</dbReference>
<organism evidence="3 4">
    <name type="scientific">Dendrobium catenatum</name>
    <dbReference type="NCBI Taxonomy" id="906689"/>
    <lineage>
        <taxon>Eukaryota</taxon>
        <taxon>Viridiplantae</taxon>
        <taxon>Streptophyta</taxon>
        <taxon>Embryophyta</taxon>
        <taxon>Tracheophyta</taxon>
        <taxon>Spermatophyta</taxon>
        <taxon>Magnoliopsida</taxon>
        <taxon>Liliopsida</taxon>
        <taxon>Asparagales</taxon>
        <taxon>Orchidaceae</taxon>
        <taxon>Epidendroideae</taxon>
        <taxon>Malaxideae</taxon>
        <taxon>Dendrobiinae</taxon>
        <taxon>Dendrobium</taxon>
    </lineage>
</organism>
<evidence type="ECO:0000256" key="2">
    <source>
        <dbReference type="ARBA" id="ARBA00022840"/>
    </source>
</evidence>
<keyword evidence="3" id="KW-0346">Stress response</keyword>
<protein>
    <submittedName>
        <fullName evidence="3">Heat shock 70 kDa protein</fullName>
    </submittedName>
</protein>
<dbReference type="OrthoDB" id="29851at2759"/>
<reference evidence="3 4" key="1">
    <citation type="journal article" date="2016" name="Sci. Rep.">
        <title>The Dendrobium catenatum Lindl. genome sequence provides insights into polysaccharide synthase, floral development and adaptive evolution.</title>
        <authorList>
            <person name="Zhang G.Q."/>
            <person name="Xu Q."/>
            <person name="Bian C."/>
            <person name="Tsai W.C."/>
            <person name="Yeh C.M."/>
            <person name="Liu K.W."/>
            <person name="Yoshida K."/>
            <person name="Zhang L.S."/>
            <person name="Chang S.B."/>
            <person name="Chen F."/>
            <person name="Shi Y."/>
            <person name="Su Y.Y."/>
            <person name="Zhang Y.Q."/>
            <person name="Chen L.J."/>
            <person name="Yin Y."/>
            <person name="Lin M."/>
            <person name="Huang H."/>
            <person name="Deng H."/>
            <person name="Wang Z.W."/>
            <person name="Zhu S.L."/>
            <person name="Zhao X."/>
            <person name="Deng C."/>
            <person name="Niu S.C."/>
            <person name="Huang J."/>
            <person name="Wang M."/>
            <person name="Liu G.H."/>
            <person name="Yang H.J."/>
            <person name="Xiao X.J."/>
            <person name="Hsiao Y.Y."/>
            <person name="Wu W.L."/>
            <person name="Chen Y.Y."/>
            <person name="Mitsuda N."/>
            <person name="Ohme-Takagi M."/>
            <person name="Luo Y.B."/>
            <person name="Van de Peer Y."/>
            <person name="Liu Z.J."/>
        </authorList>
    </citation>
    <scope>NUCLEOTIDE SEQUENCE [LARGE SCALE GENOMIC DNA]</scope>
    <source>
        <tissue evidence="3">The whole plant</tissue>
    </source>
</reference>
<gene>
    <name evidence="3" type="primary">HSP70</name>
    <name evidence="3" type="ORF">MA16_Dca016102</name>
</gene>
<keyword evidence="1" id="KW-0547">Nucleotide-binding</keyword>
<dbReference type="SUPFAM" id="SSF53067">
    <property type="entry name" value="Actin-like ATPase domain"/>
    <property type="match status" value="1"/>
</dbReference>
<dbReference type="Proteomes" id="UP000233837">
    <property type="component" value="Unassembled WGS sequence"/>
</dbReference>
<dbReference type="InterPro" id="IPR013126">
    <property type="entry name" value="Hsp_70_fam"/>
</dbReference>
<proteinExistence type="predicted"/>
<dbReference type="PANTHER" id="PTHR19375">
    <property type="entry name" value="HEAT SHOCK PROTEIN 70KDA"/>
    <property type="match status" value="1"/>
</dbReference>
<evidence type="ECO:0000313" key="3">
    <source>
        <dbReference type="EMBL" id="PKU75621.1"/>
    </source>
</evidence>
<dbReference type="InterPro" id="IPR043129">
    <property type="entry name" value="ATPase_NBD"/>
</dbReference>
<dbReference type="Pfam" id="PF00012">
    <property type="entry name" value="HSP70"/>
    <property type="match status" value="1"/>
</dbReference>
<accession>A0A2I0WIY9</accession>
<dbReference type="EMBL" id="KZ502584">
    <property type="protein sequence ID" value="PKU75621.1"/>
    <property type="molecule type" value="Genomic_DNA"/>
</dbReference>
<dbReference type="STRING" id="906689.A0A2I0WIY9"/>